<proteinExistence type="predicted"/>
<dbReference type="EMBL" id="VSRR010010361">
    <property type="protein sequence ID" value="MPC51709.1"/>
    <property type="molecule type" value="Genomic_DNA"/>
</dbReference>
<accession>A0A5B7G2E5</accession>
<gene>
    <name evidence="2" type="ORF">E2C01_045561</name>
</gene>
<dbReference type="AlphaFoldDB" id="A0A5B7G2E5"/>
<evidence type="ECO:0000256" key="1">
    <source>
        <dbReference type="SAM" id="MobiDB-lite"/>
    </source>
</evidence>
<comment type="caution">
    <text evidence="2">The sequence shown here is derived from an EMBL/GenBank/DDBJ whole genome shotgun (WGS) entry which is preliminary data.</text>
</comment>
<feature type="region of interest" description="Disordered" evidence="1">
    <location>
        <begin position="36"/>
        <end position="72"/>
    </location>
</feature>
<organism evidence="2 3">
    <name type="scientific">Portunus trituberculatus</name>
    <name type="common">Swimming crab</name>
    <name type="synonym">Neptunus trituberculatus</name>
    <dbReference type="NCBI Taxonomy" id="210409"/>
    <lineage>
        <taxon>Eukaryota</taxon>
        <taxon>Metazoa</taxon>
        <taxon>Ecdysozoa</taxon>
        <taxon>Arthropoda</taxon>
        <taxon>Crustacea</taxon>
        <taxon>Multicrustacea</taxon>
        <taxon>Malacostraca</taxon>
        <taxon>Eumalacostraca</taxon>
        <taxon>Eucarida</taxon>
        <taxon>Decapoda</taxon>
        <taxon>Pleocyemata</taxon>
        <taxon>Brachyura</taxon>
        <taxon>Eubrachyura</taxon>
        <taxon>Portunoidea</taxon>
        <taxon>Portunidae</taxon>
        <taxon>Portuninae</taxon>
        <taxon>Portunus</taxon>
    </lineage>
</organism>
<evidence type="ECO:0000313" key="3">
    <source>
        <dbReference type="Proteomes" id="UP000324222"/>
    </source>
</evidence>
<name>A0A5B7G2E5_PORTR</name>
<evidence type="ECO:0000313" key="2">
    <source>
        <dbReference type="EMBL" id="MPC51709.1"/>
    </source>
</evidence>
<feature type="compositionally biased region" description="Basic and acidic residues" evidence="1">
    <location>
        <begin position="61"/>
        <end position="72"/>
    </location>
</feature>
<reference evidence="2 3" key="1">
    <citation type="submission" date="2019-05" db="EMBL/GenBank/DDBJ databases">
        <title>Another draft genome of Portunus trituberculatus and its Hox gene families provides insights of decapod evolution.</title>
        <authorList>
            <person name="Jeong J.-H."/>
            <person name="Song I."/>
            <person name="Kim S."/>
            <person name="Choi T."/>
            <person name="Kim D."/>
            <person name="Ryu S."/>
            <person name="Kim W."/>
        </authorList>
    </citation>
    <scope>NUCLEOTIDE SEQUENCE [LARGE SCALE GENOMIC DNA]</scope>
    <source>
        <tissue evidence="2">Muscle</tissue>
    </source>
</reference>
<dbReference type="Proteomes" id="UP000324222">
    <property type="component" value="Unassembled WGS sequence"/>
</dbReference>
<sequence length="72" mass="7767">MSGVIKRLSGRANNSDTIQYPRNYVQASSLLNGGGGGRTGIAGKEVSPEHEGLGASWEMELPDRREPTPQFH</sequence>
<protein>
    <submittedName>
        <fullName evidence="2">Uncharacterized protein</fullName>
    </submittedName>
</protein>
<keyword evidence="3" id="KW-1185">Reference proteome</keyword>